<keyword evidence="1" id="KW-0812">Transmembrane</keyword>
<name>A0A3S4DA96_9RHOB</name>
<accession>A0A3S4DA96</accession>
<protein>
    <submittedName>
        <fullName evidence="2">Uncharacterized protein</fullName>
    </submittedName>
</protein>
<evidence type="ECO:0000313" key="2">
    <source>
        <dbReference type="EMBL" id="VDS07928.1"/>
    </source>
</evidence>
<dbReference type="RefSeq" id="WP_126153613.1">
    <property type="nucleotide sequence ID" value="NZ_UZWE01000024.1"/>
</dbReference>
<dbReference type="Proteomes" id="UP000270743">
    <property type="component" value="Unassembled WGS sequence"/>
</dbReference>
<evidence type="ECO:0000313" key="3">
    <source>
        <dbReference type="Proteomes" id="UP000270743"/>
    </source>
</evidence>
<evidence type="ECO:0000256" key="1">
    <source>
        <dbReference type="SAM" id="Phobius"/>
    </source>
</evidence>
<keyword evidence="1" id="KW-1133">Transmembrane helix</keyword>
<gene>
    <name evidence="2" type="ORF">PARHAE_01108</name>
</gene>
<proteinExistence type="predicted"/>
<keyword evidence="1" id="KW-0472">Membrane</keyword>
<organism evidence="2 3">
    <name type="scientific">Paracoccus haematequi</name>
    <dbReference type="NCBI Taxonomy" id="2491866"/>
    <lineage>
        <taxon>Bacteria</taxon>
        <taxon>Pseudomonadati</taxon>
        <taxon>Pseudomonadota</taxon>
        <taxon>Alphaproteobacteria</taxon>
        <taxon>Rhodobacterales</taxon>
        <taxon>Paracoccaceae</taxon>
        <taxon>Paracoccus</taxon>
    </lineage>
</organism>
<reference evidence="2 3" key="1">
    <citation type="submission" date="2018-12" db="EMBL/GenBank/DDBJ databases">
        <authorList>
            <person name="Criscuolo A."/>
        </authorList>
    </citation>
    <scope>NUCLEOTIDE SEQUENCE [LARGE SCALE GENOMIC DNA]</scope>
    <source>
        <strain evidence="2">ACIP1116241</strain>
    </source>
</reference>
<keyword evidence="3" id="KW-1185">Reference proteome</keyword>
<feature type="transmembrane region" description="Helical" evidence="1">
    <location>
        <begin position="20"/>
        <end position="39"/>
    </location>
</feature>
<sequence>MTRKRSQKRLFFSELSTAEFWAIILAIFVLPGAIFWPIWGWLTDWMGPDIAAGMVVIVQTALVAGREGIEQWLKHRWPFKAHQK</sequence>
<dbReference type="EMBL" id="UZWE01000024">
    <property type="protein sequence ID" value="VDS07928.1"/>
    <property type="molecule type" value="Genomic_DNA"/>
</dbReference>
<dbReference type="AlphaFoldDB" id="A0A3S4DA96"/>